<dbReference type="Proteomes" id="UP000558192">
    <property type="component" value="Unassembled WGS sequence"/>
</dbReference>
<dbReference type="NCBIfam" id="TIGR00150">
    <property type="entry name" value="T6A_YjeE"/>
    <property type="match status" value="1"/>
</dbReference>
<gene>
    <name evidence="11" type="ORF">GGQ97_002175</name>
</gene>
<dbReference type="PANTHER" id="PTHR33540">
    <property type="entry name" value="TRNA THREONYLCARBAMOYLADENOSINE BIOSYNTHESIS PROTEIN TSAE"/>
    <property type="match status" value="1"/>
</dbReference>
<dbReference type="Pfam" id="PF02367">
    <property type="entry name" value="TsaE"/>
    <property type="match status" value="1"/>
</dbReference>
<comment type="caution">
    <text evidence="11">The sequence shown here is derived from an EMBL/GenBank/DDBJ whole genome shotgun (WGS) entry which is preliminary data.</text>
</comment>
<dbReference type="RefSeq" id="WP_168069554.1">
    <property type="nucleotide sequence ID" value="NZ_JAATJC010000001.1"/>
</dbReference>
<dbReference type="PANTHER" id="PTHR33540:SF2">
    <property type="entry name" value="TRNA THREONYLCARBAMOYLADENOSINE BIOSYNTHESIS PROTEIN TSAE"/>
    <property type="match status" value="1"/>
</dbReference>
<sequence length="149" mass="16007">MWQLDEPAMATAGAALASVLQAGDVVALSGPLGAGKTTFVRGVLAALGHHGEVPSPTFAIVQPYDALRLPVAHADLYRIEDPAELEELGLEDQLLDGALLVEWPERAGAAAWPQALRLSLQPLPDGRRALTWQVPKSWEGRWPPPLDPR</sequence>
<dbReference type="AlphaFoldDB" id="A0A7X6BHR4"/>
<reference evidence="11 12" key="1">
    <citation type="submission" date="2020-03" db="EMBL/GenBank/DDBJ databases">
        <title>Genomic Encyclopedia of Type Strains, Phase IV (KMG-IV): sequencing the most valuable type-strain genomes for metagenomic binning, comparative biology and taxonomic classification.</title>
        <authorList>
            <person name="Goeker M."/>
        </authorList>
    </citation>
    <scope>NUCLEOTIDE SEQUENCE [LARGE SCALE GENOMIC DNA]</scope>
    <source>
        <strain evidence="11 12">DSM 16846</strain>
    </source>
</reference>
<evidence type="ECO:0000256" key="10">
    <source>
        <dbReference type="ARBA" id="ARBA00032441"/>
    </source>
</evidence>
<keyword evidence="12" id="KW-1185">Reference proteome</keyword>
<evidence type="ECO:0000256" key="4">
    <source>
        <dbReference type="ARBA" id="ARBA00022490"/>
    </source>
</evidence>
<name>A0A7X6BHR4_9SPHN</name>
<evidence type="ECO:0000256" key="9">
    <source>
        <dbReference type="ARBA" id="ARBA00022842"/>
    </source>
</evidence>
<comment type="similarity">
    <text evidence="2">Belongs to the TsaE family.</text>
</comment>
<accession>A0A7X6BHR4</accession>
<dbReference type="GO" id="GO:0046872">
    <property type="term" value="F:metal ion binding"/>
    <property type="evidence" value="ECO:0007669"/>
    <property type="project" value="UniProtKB-KW"/>
</dbReference>
<keyword evidence="6" id="KW-0479">Metal-binding</keyword>
<dbReference type="SUPFAM" id="SSF52540">
    <property type="entry name" value="P-loop containing nucleoside triphosphate hydrolases"/>
    <property type="match status" value="1"/>
</dbReference>
<evidence type="ECO:0000256" key="8">
    <source>
        <dbReference type="ARBA" id="ARBA00022840"/>
    </source>
</evidence>
<keyword evidence="9" id="KW-0460">Magnesium</keyword>
<evidence type="ECO:0000313" key="12">
    <source>
        <dbReference type="Proteomes" id="UP000558192"/>
    </source>
</evidence>
<evidence type="ECO:0000256" key="2">
    <source>
        <dbReference type="ARBA" id="ARBA00007599"/>
    </source>
</evidence>
<dbReference type="GO" id="GO:0002949">
    <property type="term" value="P:tRNA threonylcarbamoyladenosine modification"/>
    <property type="evidence" value="ECO:0007669"/>
    <property type="project" value="InterPro"/>
</dbReference>
<comment type="subcellular location">
    <subcellularLocation>
        <location evidence="1">Cytoplasm</location>
    </subcellularLocation>
</comment>
<dbReference type="Gene3D" id="3.40.50.300">
    <property type="entry name" value="P-loop containing nucleotide triphosphate hydrolases"/>
    <property type="match status" value="1"/>
</dbReference>
<keyword evidence="7" id="KW-0547">Nucleotide-binding</keyword>
<evidence type="ECO:0000256" key="6">
    <source>
        <dbReference type="ARBA" id="ARBA00022723"/>
    </source>
</evidence>
<evidence type="ECO:0000256" key="1">
    <source>
        <dbReference type="ARBA" id="ARBA00004496"/>
    </source>
</evidence>
<dbReference type="InterPro" id="IPR003442">
    <property type="entry name" value="T6A_TsaE"/>
</dbReference>
<keyword evidence="5" id="KW-0819">tRNA processing</keyword>
<keyword evidence="8" id="KW-0067">ATP-binding</keyword>
<evidence type="ECO:0000256" key="5">
    <source>
        <dbReference type="ARBA" id="ARBA00022694"/>
    </source>
</evidence>
<protein>
    <recommendedName>
        <fullName evidence="3">tRNA threonylcarbamoyladenosine biosynthesis protein TsaE</fullName>
    </recommendedName>
    <alternativeName>
        <fullName evidence="10">t(6)A37 threonylcarbamoyladenosine biosynthesis protein TsaE</fullName>
    </alternativeName>
</protein>
<organism evidence="11 12">
    <name type="scientific">Sphingomonas kaistensis</name>
    <dbReference type="NCBI Taxonomy" id="298708"/>
    <lineage>
        <taxon>Bacteria</taxon>
        <taxon>Pseudomonadati</taxon>
        <taxon>Pseudomonadota</taxon>
        <taxon>Alphaproteobacteria</taxon>
        <taxon>Sphingomonadales</taxon>
        <taxon>Sphingomonadaceae</taxon>
        <taxon>Sphingomonas</taxon>
    </lineage>
</organism>
<proteinExistence type="inferred from homology"/>
<dbReference type="GO" id="GO:0005524">
    <property type="term" value="F:ATP binding"/>
    <property type="evidence" value="ECO:0007669"/>
    <property type="project" value="UniProtKB-KW"/>
</dbReference>
<evidence type="ECO:0000313" key="11">
    <source>
        <dbReference type="EMBL" id="NJC06382.1"/>
    </source>
</evidence>
<keyword evidence="4" id="KW-0963">Cytoplasm</keyword>
<evidence type="ECO:0000256" key="3">
    <source>
        <dbReference type="ARBA" id="ARBA00019010"/>
    </source>
</evidence>
<evidence type="ECO:0000256" key="7">
    <source>
        <dbReference type="ARBA" id="ARBA00022741"/>
    </source>
</evidence>
<dbReference type="EMBL" id="JAATJC010000001">
    <property type="protein sequence ID" value="NJC06382.1"/>
    <property type="molecule type" value="Genomic_DNA"/>
</dbReference>
<dbReference type="InterPro" id="IPR027417">
    <property type="entry name" value="P-loop_NTPase"/>
</dbReference>
<dbReference type="GO" id="GO:0005737">
    <property type="term" value="C:cytoplasm"/>
    <property type="evidence" value="ECO:0007669"/>
    <property type="project" value="UniProtKB-SubCell"/>
</dbReference>